<accession>A0ABQ3H405</accession>
<evidence type="ECO:0000256" key="1">
    <source>
        <dbReference type="SAM" id="Phobius"/>
    </source>
</evidence>
<feature type="transmembrane region" description="Helical" evidence="1">
    <location>
        <begin position="49"/>
        <end position="75"/>
    </location>
</feature>
<keyword evidence="3" id="KW-1185">Reference proteome</keyword>
<gene>
    <name evidence="2" type="ORF">GCM10007350_35680</name>
</gene>
<keyword evidence="1" id="KW-0812">Transmembrane</keyword>
<dbReference type="Pfam" id="PF07332">
    <property type="entry name" value="Phage_holin_3_6"/>
    <property type="match status" value="1"/>
</dbReference>
<keyword evidence="1" id="KW-1133">Transmembrane helix</keyword>
<dbReference type="Proteomes" id="UP000604737">
    <property type="component" value="Unassembled WGS sequence"/>
</dbReference>
<name>A0ABQ3H405_9NEIS</name>
<proteinExistence type="predicted"/>
<protein>
    <recommendedName>
        <fullName evidence="4">Phage holin family protein</fullName>
    </recommendedName>
</protein>
<feature type="transmembrane region" description="Helical" evidence="1">
    <location>
        <begin position="81"/>
        <end position="103"/>
    </location>
</feature>
<keyword evidence="1" id="KW-0472">Membrane</keyword>
<evidence type="ECO:0000313" key="2">
    <source>
        <dbReference type="EMBL" id="GHD69215.1"/>
    </source>
</evidence>
<reference evidence="3" key="1">
    <citation type="journal article" date="2019" name="Int. J. Syst. Evol. Microbiol.">
        <title>The Global Catalogue of Microorganisms (GCM) 10K type strain sequencing project: providing services to taxonomists for standard genome sequencing and annotation.</title>
        <authorList>
            <consortium name="The Broad Institute Genomics Platform"/>
            <consortium name="The Broad Institute Genome Sequencing Center for Infectious Disease"/>
            <person name="Wu L."/>
            <person name="Ma J."/>
        </authorList>
    </citation>
    <scope>NUCLEOTIDE SEQUENCE [LARGE SCALE GENOMIC DNA]</scope>
    <source>
        <strain evidence="3">KCTC 23701</strain>
    </source>
</reference>
<dbReference type="RefSeq" id="WP_189462318.1">
    <property type="nucleotide sequence ID" value="NZ_BMYO01000011.1"/>
</dbReference>
<dbReference type="InterPro" id="IPR009937">
    <property type="entry name" value="Phage_holin_3_6"/>
</dbReference>
<evidence type="ECO:0008006" key="4">
    <source>
        <dbReference type="Google" id="ProtNLM"/>
    </source>
</evidence>
<organism evidence="2 3">
    <name type="scientific">Jeongeupia chitinilytica</name>
    <dbReference type="NCBI Taxonomy" id="1041641"/>
    <lineage>
        <taxon>Bacteria</taxon>
        <taxon>Pseudomonadati</taxon>
        <taxon>Pseudomonadota</taxon>
        <taxon>Betaproteobacteria</taxon>
        <taxon>Neisseriales</taxon>
        <taxon>Chitinibacteraceae</taxon>
        <taxon>Jeongeupia</taxon>
    </lineage>
</organism>
<evidence type="ECO:0000313" key="3">
    <source>
        <dbReference type="Proteomes" id="UP000604737"/>
    </source>
</evidence>
<dbReference type="EMBL" id="BMYO01000011">
    <property type="protein sequence ID" value="GHD69215.1"/>
    <property type="molecule type" value="Genomic_DNA"/>
</dbReference>
<sequence length="129" mass="14023">MSETETTGTHSGHTNVLKRLAGSALGLMHAHLGILSIELEEARERVLKTLVLGVLGAGLLLLALLAITLGAILLVPEPWRAYTVVALVLVFLALGAGSLWMAWNGIRHAKTPFALTIEELRRDKEHFLR</sequence>
<comment type="caution">
    <text evidence="2">The sequence shown here is derived from an EMBL/GenBank/DDBJ whole genome shotgun (WGS) entry which is preliminary data.</text>
</comment>